<comment type="caution">
    <text evidence="1">The sequence shown here is derived from an EMBL/GenBank/DDBJ whole genome shotgun (WGS) entry which is preliminary data.</text>
</comment>
<protein>
    <submittedName>
        <fullName evidence="1">LysR family transcriptional regulator</fullName>
    </submittedName>
</protein>
<dbReference type="EMBL" id="JBCLUF010000013">
    <property type="protein sequence ID" value="MEY8662211.1"/>
    <property type="molecule type" value="Genomic_DNA"/>
</dbReference>
<keyword evidence="2" id="KW-1185">Reference proteome</keyword>
<dbReference type="Proteomes" id="UP001565236">
    <property type="component" value="Unassembled WGS sequence"/>
</dbReference>
<evidence type="ECO:0000313" key="2">
    <source>
        <dbReference type="Proteomes" id="UP001565236"/>
    </source>
</evidence>
<sequence length="86" mass="9585">MTKTLLVMHENTGDYYRMNKTEFENLPVIGEHIYNSDGVTYLIEDVVALAGYDSTKGVATILVVKPVAKDDPANTLYGLDVEKDLF</sequence>
<name>A0ABV4DP03_9LACO</name>
<gene>
    <name evidence="1" type="ORF">AALT52_04810</name>
</gene>
<proteinExistence type="predicted"/>
<reference evidence="1 2" key="1">
    <citation type="submission" date="2024-03" db="EMBL/GenBank/DDBJ databases">
        <title>Mouse gut bacterial collection (mGBC) of GemPharmatech.</title>
        <authorList>
            <person name="He Y."/>
            <person name="Dong L."/>
            <person name="Wu D."/>
            <person name="Gao X."/>
            <person name="Lin Z."/>
        </authorList>
    </citation>
    <scope>NUCLEOTIDE SEQUENCE [LARGE SCALE GENOMIC DNA]</scope>
    <source>
        <strain evidence="1 2">15-30</strain>
    </source>
</reference>
<evidence type="ECO:0000313" key="1">
    <source>
        <dbReference type="EMBL" id="MEY8662211.1"/>
    </source>
</evidence>
<accession>A0ABV4DP03</accession>
<organism evidence="1 2">
    <name type="scientific">Ligilactobacillus faecis</name>
    <dbReference type="NCBI Taxonomy" id="762833"/>
    <lineage>
        <taxon>Bacteria</taxon>
        <taxon>Bacillati</taxon>
        <taxon>Bacillota</taxon>
        <taxon>Bacilli</taxon>
        <taxon>Lactobacillales</taxon>
        <taxon>Lactobacillaceae</taxon>
        <taxon>Ligilactobacillus</taxon>
    </lineage>
</organism>
<dbReference type="RefSeq" id="WP_369941630.1">
    <property type="nucleotide sequence ID" value="NZ_JBCLUF010000013.1"/>
</dbReference>